<reference evidence="1 2" key="1">
    <citation type="submission" date="2016-02" db="EMBL/GenBank/DDBJ databases">
        <title>Species-wide whole genome sequencing reveals diversity, host range in Lonsdalea quercina.</title>
        <authorList>
            <person name="Li Y."/>
        </authorList>
    </citation>
    <scope>NUCLEOTIDE SEQUENCE [LARGE SCALE GENOMIC DNA]</scope>
    <source>
        <strain evidence="1 2">LMG 26265</strain>
    </source>
</reference>
<organism evidence="1 2">
    <name type="scientific">Lonsdalea iberica</name>
    <dbReference type="NCBI Taxonomy" id="1082703"/>
    <lineage>
        <taxon>Bacteria</taxon>
        <taxon>Pseudomonadati</taxon>
        <taxon>Pseudomonadota</taxon>
        <taxon>Gammaproteobacteria</taxon>
        <taxon>Enterobacterales</taxon>
        <taxon>Pectobacteriaceae</taxon>
        <taxon>Lonsdalea</taxon>
    </lineage>
</organism>
<comment type="caution">
    <text evidence="1">The sequence shown here is derived from an EMBL/GenBank/DDBJ whole genome shotgun (WGS) entry which is preliminary data.</text>
</comment>
<dbReference type="Proteomes" id="UP000194040">
    <property type="component" value="Unassembled WGS sequence"/>
</dbReference>
<accession>A0ABX3XH29</accession>
<proteinExistence type="predicted"/>
<protein>
    <submittedName>
        <fullName evidence="1">Uncharacterized protein</fullName>
    </submittedName>
</protein>
<name>A0ABX3XH29_9GAMM</name>
<dbReference type="EMBL" id="LUTQ01000012">
    <property type="protein sequence ID" value="OSN10897.1"/>
    <property type="molecule type" value="Genomic_DNA"/>
</dbReference>
<evidence type="ECO:0000313" key="2">
    <source>
        <dbReference type="Proteomes" id="UP000194040"/>
    </source>
</evidence>
<dbReference type="RefSeq" id="WP_094100557.1">
    <property type="nucleotide sequence ID" value="NZ_LUTQ01000012.1"/>
</dbReference>
<evidence type="ECO:0000313" key="1">
    <source>
        <dbReference type="EMBL" id="OSN10897.1"/>
    </source>
</evidence>
<keyword evidence="2" id="KW-1185">Reference proteome</keyword>
<sequence length="122" mass="13558">MNRIKVEGCLWHDRQDSEEVQTPSGDDRFTRLMRPVVGISHGTVGKASRPRQDHNRYRLLSGPAAGLVCDIEERAGQTYLTVLAPQPALFTLLSQFSGWLNEGLLAAGHRVTLEVVYDDNIA</sequence>
<gene>
    <name evidence="1" type="ORF">AU512_05765</name>
</gene>